<dbReference type="EMBL" id="CABWIK020000030">
    <property type="protein sequence ID" value="CAB3970889.1"/>
    <property type="molecule type" value="Genomic_DNA"/>
</dbReference>
<dbReference type="Proteomes" id="UP000494322">
    <property type="component" value="Unassembled WGS sequence"/>
</dbReference>
<reference evidence="2 3" key="1">
    <citation type="submission" date="2020-04" db="EMBL/GenBank/DDBJ databases">
        <authorList>
            <person name="Depoorter E."/>
        </authorList>
    </citation>
    <scope>NUCLEOTIDE SEQUENCE [LARGE SCALE GENOMIC DNA]</scope>
    <source>
        <strain evidence="2 3">BCC0132</strain>
    </source>
</reference>
<evidence type="ECO:0000313" key="2">
    <source>
        <dbReference type="EMBL" id="CAB3970889.1"/>
    </source>
</evidence>
<proteinExistence type="predicted"/>
<dbReference type="AlphaFoldDB" id="A0A6J5JGW2"/>
<gene>
    <name evidence="2" type="ORF">BCO9919_04540</name>
</gene>
<evidence type="ECO:0000313" key="3">
    <source>
        <dbReference type="Proteomes" id="UP000494322"/>
    </source>
</evidence>
<accession>A0A6J5JGW2</accession>
<sequence>MKDPVEGGAARGRMQRTRGEAAGGPGVLFAVCMARHDGDRRECVRPQSRSPKAQRQSRGRLPAGHAAGPP</sequence>
<feature type="region of interest" description="Disordered" evidence="1">
    <location>
        <begin position="1"/>
        <end position="25"/>
    </location>
</feature>
<protein>
    <submittedName>
        <fullName evidence="2">Uncharacterized protein</fullName>
    </submittedName>
</protein>
<organism evidence="2 3">
    <name type="scientific">Burkholderia cenocepacia</name>
    <dbReference type="NCBI Taxonomy" id="95486"/>
    <lineage>
        <taxon>Bacteria</taxon>
        <taxon>Pseudomonadati</taxon>
        <taxon>Pseudomonadota</taxon>
        <taxon>Betaproteobacteria</taxon>
        <taxon>Burkholderiales</taxon>
        <taxon>Burkholderiaceae</taxon>
        <taxon>Burkholderia</taxon>
        <taxon>Burkholderia cepacia complex</taxon>
    </lineage>
</organism>
<feature type="region of interest" description="Disordered" evidence="1">
    <location>
        <begin position="39"/>
        <end position="70"/>
    </location>
</feature>
<evidence type="ECO:0000256" key="1">
    <source>
        <dbReference type="SAM" id="MobiDB-lite"/>
    </source>
</evidence>
<feature type="compositionally biased region" description="Polar residues" evidence="1">
    <location>
        <begin position="47"/>
        <end position="56"/>
    </location>
</feature>
<name>A0A6J5JGW2_9BURK</name>